<sequence length="278" mass="31038">MRPRHPHEPHRATSSLELFFDLVFVIAVGGAASSFHHALTGDHVQHGVVGFIVMFFSIWWAWVNFTWFATSFDCDDWLYRVLTIFQMGGVIVFSTGIPAGFDGDFRIVVAGYVIMRICMATQWFRAGLTNPEYRATAFRYGWGILAVQVLWVLRLIFIADSALGLPTFILLGLAEIAVPIFAEQKKLTPWPPHHNAITSFRSSLTYGYVHYFVFASAAAFAAGIELLVDVETGRSHLTERGATLVYFDILIPFPAVWTTCVLIAMVAILVARNKSVDA</sequence>
<dbReference type="Proteomes" id="UP000516421">
    <property type="component" value="Chromosome"/>
</dbReference>
<dbReference type="PANTHER" id="PTHR36840">
    <property type="entry name" value="BLL5714 PROTEIN"/>
    <property type="match status" value="1"/>
</dbReference>
<feature type="transmembrane region" description="Helical" evidence="1">
    <location>
        <begin position="77"/>
        <end position="101"/>
    </location>
</feature>
<feature type="transmembrane region" description="Helical" evidence="1">
    <location>
        <begin position="107"/>
        <end position="128"/>
    </location>
</feature>
<feature type="transmembrane region" description="Helical" evidence="1">
    <location>
        <begin position="203"/>
        <end position="224"/>
    </location>
</feature>
<evidence type="ECO:0000256" key="1">
    <source>
        <dbReference type="SAM" id="Phobius"/>
    </source>
</evidence>
<reference evidence="2 3" key="1">
    <citation type="submission" date="2020-09" db="EMBL/GenBank/DDBJ databases">
        <title>Investigation of environmental microbe.</title>
        <authorList>
            <person name="Ou Y."/>
            <person name="Kang Q."/>
        </authorList>
    </citation>
    <scope>NUCLEOTIDE SEQUENCE [LARGE SCALE GENOMIC DNA]</scope>
    <source>
        <strain evidence="2 3">KJZ-9</strain>
    </source>
</reference>
<proteinExistence type="predicted"/>
<name>A0A7H2BMJ6_9MICC</name>
<dbReference type="InterPro" id="IPR010640">
    <property type="entry name" value="Low_temperature_requirement_A"/>
</dbReference>
<evidence type="ECO:0000313" key="3">
    <source>
        <dbReference type="Proteomes" id="UP000516421"/>
    </source>
</evidence>
<keyword evidence="1" id="KW-1133">Transmembrane helix</keyword>
<feature type="transmembrane region" description="Helical" evidence="1">
    <location>
        <begin position="44"/>
        <end position="65"/>
    </location>
</feature>
<feature type="transmembrane region" description="Helical" evidence="1">
    <location>
        <begin position="12"/>
        <end position="32"/>
    </location>
</feature>
<organism evidence="2 3">
    <name type="scientific">Rothia amarae</name>
    <dbReference type="NCBI Taxonomy" id="169480"/>
    <lineage>
        <taxon>Bacteria</taxon>
        <taxon>Bacillati</taxon>
        <taxon>Actinomycetota</taxon>
        <taxon>Actinomycetes</taxon>
        <taxon>Micrococcales</taxon>
        <taxon>Micrococcaceae</taxon>
        <taxon>Rothia</taxon>
    </lineage>
</organism>
<dbReference type="EMBL" id="CP061538">
    <property type="protein sequence ID" value="QNV40892.1"/>
    <property type="molecule type" value="Genomic_DNA"/>
</dbReference>
<keyword evidence="1" id="KW-0812">Transmembrane</keyword>
<evidence type="ECO:0000313" key="2">
    <source>
        <dbReference type="EMBL" id="QNV40892.1"/>
    </source>
</evidence>
<dbReference type="KEGG" id="rama:IDM48_00500"/>
<gene>
    <name evidence="2" type="ORF">IDM48_00500</name>
</gene>
<dbReference type="AlphaFoldDB" id="A0A7H2BMJ6"/>
<accession>A0A7H2BMJ6</accession>
<feature type="transmembrane region" description="Helical" evidence="1">
    <location>
        <begin position="244"/>
        <end position="271"/>
    </location>
</feature>
<feature type="transmembrane region" description="Helical" evidence="1">
    <location>
        <begin position="163"/>
        <end position="182"/>
    </location>
</feature>
<keyword evidence="3" id="KW-1185">Reference proteome</keyword>
<dbReference type="Pfam" id="PF06772">
    <property type="entry name" value="LtrA"/>
    <property type="match status" value="1"/>
</dbReference>
<feature type="transmembrane region" description="Helical" evidence="1">
    <location>
        <begin position="140"/>
        <end position="157"/>
    </location>
</feature>
<protein>
    <submittedName>
        <fullName evidence="2">Low temperature requirement protein A</fullName>
    </submittedName>
</protein>
<keyword evidence="1" id="KW-0472">Membrane</keyword>
<dbReference type="PANTHER" id="PTHR36840:SF1">
    <property type="entry name" value="BLL5714 PROTEIN"/>
    <property type="match status" value="1"/>
</dbReference>